<dbReference type="PANTHER" id="PTHR32077:SF54">
    <property type="entry name" value="FASCICLIN-LIKE ARABINOGALACTAN PROTEIN 13-RELATED"/>
    <property type="match status" value="1"/>
</dbReference>
<evidence type="ECO:0000256" key="9">
    <source>
        <dbReference type="SAM" id="MobiDB-lite"/>
    </source>
</evidence>
<organism evidence="12 13">
    <name type="scientific">Hibiscus sabdariffa</name>
    <name type="common">roselle</name>
    <dbReference type="NCBI Taxonomy" id="183260"/>
    <lineage>
        <taxon>Eukaryota</taxon>
        <taxon>Viridiplantae</taxon>
        <taxon>Streptophyta</taxon>
        <taxon>Embryophyta</taxon>
        <taxon>Tracheophyta</taxon>
        <taxon>Spermatophyta</taxon>
        <taxon>Magnoliopsida</taxon>
        <taxon>eudicotyledons</taxon>
        <taxon>Gunneridae</taxon>
        <taxon>Pentapetalae</taxon>
        <taxon>rosids</taxon>
        <taxon>malvids</taxon>
        <taxon>Malvales</taxon>
        <taxon>Malvaceae</taxon>
        <taxon>Malvoideae</taxon>
        <taxon>Hibiscus</taxon>
    </lineage>
</organism>
<evidence type="ECO:0000256" key="1">
    <source>
        <dbReference type="ARBA" id="ARBA00004609"/>
    </source>
</evidence>
<gene>
    <name evidence="12" type="ORF">V6N12_000557</name>
</gene>
<evidence type="ECO:0000256" key="3">
    <source>
        <dbReference type="ARBA" id="ARBA00022475"/>
    </source>
</evidence>
<comment type="function">
    <text evidence="8">May be a cell surface adhesion protein.</text>
</comment>
<dbReference type="PANTHER" id="PTHR32077">
    <property type="entry name" value="FASCICLIN-LIKE ARABINOGALACTAN PROTEIN"/>
    <property type="match status" value="1"/>
</dbReference>
<accession>A0ABR2AJ18</accession>
<dbReference type="InterPro" id="IPR000782">
    <property type="entry name" value="FAS1_domain"/>
</dbReference>
<evidence type="ECO:0000256" key="2">
    <source>
        <dbReference type="ARBA" id="ARBA00007843"/>
    </source>
</evidence>
<reference evidence="12 13" key="1">
    <citation type="journal article" date="2024" name="G3 (Bethesda)">
        <title>Genome assembly of Hibiscus sabdariffa L. provides insights into metabolisms of medicinal natural products.</title>
        <authorList>
            <person name="Kim T."/>
        </authorList>
    </citation>
    <scope>NUCLEOTIDE SEQUENCE [LARGE SCALE GENOMIC DNA]</scope>
    <source>
        <strain evidence="12">TK-2024</strain>
        <tissue evidence="12">Old leaves</tissue>
    </source>
</reference>
<keyword evidence="10" id="KW-1133">Transmembrane helix</keyword>
<comment type="subcellular location">
    <subcellularLocation>
        <location evidence="1">Cell membrane</location>
        <topology evidence="1">Lipid-anchor</topology>
        <topology evidence="1">GPI-anchor</topology>
    </subcellularLocation>
</comment>
<evidence type="ECO:0000256" key="6">
    <source>
        <dbReference type="ARBA" id="ARBA00022974"/>
    </source>
</evidence>
<feature type="domain" description="FAS1" evidence="11">
    <location>
        <begin position="71"/>
        <end position="215"/>
    </location>
</feature>
<dbReference type="SMART" id="SM00554">
    <property type="entry name" value="FAS1"/>
    <property type="match status" value="1"/>
</dbReference>
<dbReference type="InterPro" id="IPR036378">
    <property type="entry name" value="FAS1_dom_sf"/>
</dbReference>
<dbReference type="EMBL" id="JBBPBM010000623">
    <property type="protein sequence ID" value="KAK8493345.1"/>
    <property type="molecule type" value="Genomic_DNA"/>
</dbReference>
<dbReference type="Gene3D" id="2.30.180.10">
    <property type="entry name" value="FAS1 domain"/>
    <property type="match status" value="1"/>
</dbReference>
<evidence type="ECO:0000313" key="12">
    <source>
        <dbReference type="EMBL" id="KAK8493345.1"/>
    </source>
</evidence>
<dbReference type="SUPFAM" id="SSF82153">
    <property type="entry name" value="FAS1 domain"/>
    <property type="match status" value="1"/>
</dbReference>
<keyword evidence="7 10" id="KW-0472">Membrane</keyword>
<feature type="transmembrane region" description="Helical" evidence="10">
    <location>
        <begin position="38"/>
        <end position="58"/>
    </location>
</feature>
<dbReference type="Pfam" id="PF02469">
    <property type="entry name" value="Fasciclin"/>
    <property type="match status" value="1"/>
</dbReference>
<keyword evidence="13" id="KW-1185">Reference proteome</keyword>
<dbReference type="InterPro" id="IPR045003">
    <property type="entry name" value="FLA_A"/>
</dbReference>
<dbReference type="Proteomes" id="UP001472677">
    <property type="component" value="Unassembled WGS sequence"/>
</dbReference>
<dbReference type="PROSITE" id="PS50213">
    <property type="entry name" value="FAS1"/>
    <property type="match status" value="1"/>
</dbReference>
<comment type="similarity">
    <text evidence="2">Belongs to the fasciclin-like AGP family.</text>
</comment>
<evidence type="ECO:0000313" key="13">
    <source>
        <dbReference type="Proteomes" id="UP001472677"/>
    </source>
</evidence>
<feature type="region of interest" description="Disordered" evidence="9">
    <location>
        <begin position="220"/>
        <end position="250"/>
    </location>
</feature>
<evidence type="ECO:0000259" key="11">
    <source>
        <dbReference type="PROSITE" id="PS50213"/>
    </source>
</evidence>
<sequence length="273" mass="29063">MPTNSSKVTLPCILSLKIPHQWLSFTYSDSLQHQQKNMASALVSSIVASVFLALIATVSAQTAPAPAPSGPLNFTGILDKNGQYTYFLRFLADTQVGSQIQNQLNTTSDGFTVFSPTDNAFNNLRLGLINGLDSEKKVQLVLYHVLPKYYALKDLLFVSNPVRTEATKPNGTVFSLNFTGRDNQVNVSSAMTETPVGTALHQGKPLAIYQVDQVLLPDKSFGESSPTAAPSPAPKKASEPKKSSGNPGSSGTDMGLGLLLGLALACMGFLPIS</sequence>
<evidence type="ECO:0000256" key="8">
    <source>
        <dbReference type="ARBA" id="ARBA00024686"/>
    </source>
</evidence>
<keyword evidence="6" id="KW-0325">Glycoprotein</keyword>
<evidence type="ECO:0000256" key="5">
    <source>
        <dbReference type="ARBA" id="ARBA00022729"/>
    </source>
</evidence>
<keyword evidence="4" id="KW-0336">GPI-anchor</keyword>
<keyword evidence="10" id="KW-0812">Transmembrane</keyword>
<keyword evidence="4" id="KW-0449">Lipoprotein</keyword>
<keyword evidence="5" id="KW-0732">Signal</keyword>
<keyword evidence="6" id="KW-0654">Proteoglycan</keyword>
<name>A0ABR2AJ18_9ROSI</name>
<proteinExistence type="inferred from homology"/>
<evidence type="ECO:0000256" key="7">
    <source>
        <dbReference type="ARBA" id="ARBA00023136"/>
    </source>
</evidence>
<evidence type="ECO:0000256" key="10">
    <source>
        <dbReference type="SAM" id="Phobius"/>
    </source>
</evidence>
<comment type="caution">
    <text evidence="12">The sequence shown here is derived from an EMBL/GenBank/DDBJ whole genome shotgun (WGS) entry which is preliminary data.</text>
</comment>
<protein>
    <recommendedName>
        <fullName evidence="11">FAS1 domain-containing protein</fullName>
    </recommendedName>
</protein>
<evidence type="ECO:0000256" key="4">
    <source>
        <dbReference type="ARBA" id="ARBA00022622"/>
    </source>
</evidence>
<keyword evidence="3" id="KW-1003">Cell membrane</keyword>